<dbReference type="SUPFAM" id="SSF90123">
    <property type="entry name" value="ABC transporter transmembrane region"/>
    <property type="match status" value="1"/>
</dbReference>
<dbReference type="InterPro" id="IPR003593">
    <property type="entry name" value="AAA+_ATPase"/>
</dbReference>
<dbReference type="PROSITE" id="PS50929">
    <property type="entry name" value="ABC_TM1F"/>
    <property type="match status" value="1"/>
</dbReference>
<dbReference type="STRING" id="1429043.X474_16190"/>
<dbReference type="PANTHER" id="PTHR43394">
    <property type="entry name" value="ATP-DEPENDENT PERMEASE MDL1, MITOCHONDRIAL"/>
    <property type="match status" value="1"/>
</dbReference>
<dbReference type="InterPro" id="IPR027417">
    <property type="entry name" value="P-loop_NTPase"/>
</dbReference>
<evidence type="ECO:0008006" key="14">
    <source>
        <dbReference type="Google" id="ProtNLM"/>
    </source>
</evidence>
<evidence type="ECO:0000313" key="13">
    <source>
        <dbReference type="Proteomes" id="UP000032233"/>
    </source>
</evidence>
<dbReference type="InterPro" id="IPR011527">
    <property type="entry name" value="ABC1_TM_dom"/>
</dbReference>
<dbReference type="AlphaFoldDB" id="A0A0D2HR64"/>
<dbReference type="RefSeq" id="WP_044349920.1">
    <property type="nucleotide sequence ID" value="NZ_AZAC01000020.1"/>
</dbReference>
<dbReference type="Proteomes" id="UP000032233">
    <property type="component" value="Unassembled WGS sequence"/>
</dbReference>
<dbReference type="Gene3D" id="3.40.50.300">
    <property type="entry name" value="P-loop containing nucleotide triphosphate hydrolases"/>
    <property type="match status" value="1"/>
</dbReference>
<keyword evidence="6" id="KW-0067">ATP-binding</keyword>
<dbReference type="Pfam" id="PF00005">
    <property type="entry name" value="ABC_tran"/>
    <property type="match status" value="1"/>
</dbReference>
<keyword evidence="3" id="KW-1003">Cell membrane</keyword>
<dbReference type="GO" id="GO:0005886">
    <property type="term" value="C:plasma membrane"/>
    <property type="evidence" value="ECO:0007669"/>
    <property type="project" value="UniProtKB-SubCell"/>
</dbReference>
<dbReference type="OrthoDB" id="9772049at2"/>
<keyword evidence="7 9" id="KW-1133">Transmembrane helix</keyword>
<feature type="transmembrane region" description="Helical" evidence="9">
    <location>
        <begin position="224"/>
        <end position="246"/>
    </location>
</feature>
<dbReference type="PANTHER" id="PTHR43394:SF1">
    <property type="entry name" value="ATP-BINDING CASSETTE SUB-FAMILY B MEMBER 10, MITOCHONDRIAL"/>
    <property type="match status" value="1"/>
</dbReference>
<keyword evidence="8 9" id="KW-0472">Membrane</keyword>
<dbReference type="Pfam" id="PF00664">
    <property type="entry name" value="ABC_membrane"/>
    <property type="match status" value="1"/>
</dbReference>
<dbReference type="SMART" id="SM00382">
    <property type="entry name" value="AAA"/>
    <property type="match status" value="1"/>
</dbReference>
<evidence type="ECO:0000256" key="5">
    <source>
        <dbReference type="ARBA" id="ARBA00022741"/>
    </source>
</evidence>
<dbReference type="FunFam" id="3.40.50.300:FF:000221">
    <property type="entry name" value="Multidrug ABC transporter ATP-binding protein"/>
    <property type="match status" value="1"/>
</dbReference>
<dbReference type="GO" id="GO:0016887">
    <property type="term" value="F:ATP hydrolysis activity"/>
    <property type="evidence" value="ECO:0007669"/>
    <property type="project" value="InterPro"/>
</dbReference>
<evidence type="ECO:0000259" key="10">
    <source>
        <dbReference type="PROSITE" id="PS50893"/>
    </source>
</evidence>
<feature type="domain" description="ABC transmembrane type-1" evidence="11">
    <location>
        <begin position="175"/>
        <end position="430"/>
    </location>
</feature>
<comment type="caution">
    <text evidence="12">The sequence shown here is derived from an EMBL/GenBank/DDBJ whole genome shotgun (WGS) entry which is preliminary data.</text>
</comment>
<dbReference type="GO" id="GO:0005524">
    <property type="term" value="F:ATP binding"/>
    <property type="evidence" value="ECO:0007669"/>
    <property type="project" value="UniProtKB-KW"/>
</dbReference>
<dbReference type="InterPro" id="IPR036640">
    <property type="entry name" value="ABC1_TM_sf"/>
</dbReference>
<organism evidence="12 13">
    <name type="scientific">Dethiosulfatarculus sandiegensis</name>
    <dbReference type="NCBI Taxonomy" id="1429043"/>
    <lineage>
        <taxon>Bacteria</taxon>
        <taxon>Pseudomonadati</taxon>
        <taxon>Thermodesulfobacteriota</taxon>
        <taxon>Desulfarculia</taxon>
        <taxon>Desulfarculales</taxon>
        <taxon>Desulfarculaceae</taxon>
        <taxon>Dethiosulfatarculus</taxon>
    </lineage>
</organism>
<keyword evidence="5" id="KW-0547">Nucleotide-binding</keyword>
<feature type="domain" description="ABC transporter" evidence="10">
    <location>
        <begin position="465"/>
        <end position="699"/>
    </location>
</feature>
<evidence type="ECO:0000256" key="8">
    <source>
        <dbReference type="ARBA" id="ARBA00023136"/>
    </source>
</evidence>
<evidence type="ECO:0000256" key="9">
    <source>
        <dbReference type="SAM" id="Phobius"/>
    </source>
</evidence>
<dbReference type="InterPro" id="IPR017871">
    <property type="entry name" value="ABC_transporter-like_CS"/>
</dbReference>
<dbReference type="InterPro" id="IPR003439">
    <property type="entry name" value="ABC_transporter-like_ATP-bd"/>
</dbReference>
<gene>
    <name evidence="12" type="ORF">X474_16190</name>
</gene>
<feature type="transmembrane region" description="Helical" evidence="9">
    <location>
        <begin position="367"/>
        <end position="388"/>
    </location>
</feature>
<evidence type="ECO:0000256" key="7">
    <source>
        <dbReference type="ARBA" id="ARBA00022989"/>
    </source>
</evidence>
<name>A0A0D2HR64_9BACT</name>
<accession>A0A0D2HR64</accession>
<feature type="transmembrane region" description="Helical" evidence="9">
    <location>
        <begin position="258"/>
        <end position="281"/>
    </location>
</feature>
<dbReference type="PROSITE" id="PS50893">
    <property type="entry name" value="ABC_TRANSPORTER_2"/>
    <property type="match status" value="1"/>
</dbReference>
<dbReference type="PROSITE" id="PS00211">
    <property type="entry name" value="ABC_TRANSPORTER_1"/>
    <property type="match status" value="1"/>
</dbReference>
<dbReference type="GO" id="GO:0015421">
    <property type="term" value="F:ABC-type oligopeptide transporter activity"/>
    <property type="evidence" value="ECO:0007669"/>
    <property type="project" value="TreeGrafter"/>
</dbReference>
<feature type="transmembrane region" description="Helical" evidence="9">
    <location>
        <begin position="36"/>
        <end position="57"/>
    </location>
</feature>
<evidence type="ECO:0000259" key="11">
    <source>
        <dbReference type="PROSITE" id="PS50929"/>
    </source>
</evidence>
<keyword evidence="2" id="KW-0813">Transport</keyword>
<evidence type="ECO:0000256" key="6">
    <source>
        <dbReference type="ARBA" id="ARBA00022840"/>
    </source>
</evidence>
<evidence type="ECO:0000256" key="3">
    <source>
        <dbReference type="ARBA" id="ARBA00022475"/>
    </source>
</evidence>
<keyword evidence="13" id="KW-1185">Reference proteome</keyword>
<dbReference type="SUPFAM" id="SSF52540">
    <property type="entry name" value="P-loop containing nucleoside triphosphate hydrolases"/>
    <property type="match status" value="1"/>
</dbReference>
<dbReference type="EMBL" id="AZAC01000020">
    <property type="protein sequence ID" value="KIX12988.1"/>
    <property type="molecule type" value="Genomic_DNA"/>
</dbReference>
<dbReference type="InParanoid" id="A0A0D2HR64"/>
<dbReference type="Gene3D" id="1.20.1560.10">
    <property type="entry name" value="ABC transporter type 1, transmembrane domain"/>
    <property type="match status" value="1"/>
</dbReference>
<dbReference type="CDD" id="cd18544">
    <property type="entry name" value="ABC_6TM_TmrA_like"/>
    <property type="match status" value="1"/>
</dbReference>
<sequence>MGEYDYGYLEGDRLGSPRDLGILKRLYKYLRPHLRLVLLASLLIVILIGLELAMPYVTRLAIDRHLVPYYQRFEVSLLGPELEKEVARAIPLAERKAGAGGWWISKSLWRELDPALISRVRQSGAAGREDWYRAPASPEAHALARQHPAWFTRAGDDLFITVEQLGRLNPKQLDILRGEDLRWLIIWALIFTGLGFSLLTASYFQTMALEKAGQGMVYDLRMALYANLLARPLTFFHANPLGKLVTRTNNDVQNLVELFRGLLVGLFRGLFMLVGVSAMMLYLDWKLALICMALGPLVALSAWRLSFLTREIFRRTQGLVGRINTLLGETITGISQVKLLGAEWAVLGRLKRLNHDHFKAGMAQVKLFAVFLPLVELLGSLAVVLIIWQGGGWVMEDRLSLGTLVAFIAYFQLFMLPLRELAEQYHLLQGALASSERILTLMSSHEPEIQRSPASAVFSLQDGALEFKGVEFGYRAHTPVFKDLDLYIPRGQSLALVGPSGSGKSTLVNLALRLYKPGAGRIMLGDRELADLAPEELSRSMALVSQESLLIRGSLAENVSLGRPEVNQKRLGEALEISGVSQWLDELPQGSETVIGQGGRLLSQGQRQMVALARALAGDPRVLILDEAFSQVDPASEEAVHQALPRIMAGRTTILVAHRFSTARHAERIIVMQDGKLLEDGDHKTLMKAGGLYADMAGLDEIEQADRRHSLI</sequence>
<feature type="transmembrane region" description="Helical" evidence="9">
    <location>
        <begin position="400"/>
        <end position="418"/>
    </location>
</feature>
<feature type="transmembrane region" description="Helical" evidence="9">
    <location>
        <begin position="181"/>
        <end position="204"/>
    </location>
</feature>
<comment type="subcellular location">
    <subcellularLocation>
        <location evidence="1">Cell membrane</location>
        <topology evidence="1">Multi-pass membrane protein</topology>
    </subcellularLocation>
</comment>
<evidence type="ECO:0000256" key="1">
    <source>
        <dbReference type="ARBA" id="ARBA00004651"/>
    </source>
</evidence>
<reference evidence="12 13" key="1">
    <citation type="submission" date="2013-11" db="EMBL/GenBank/DDBJ databases">
        <title>Metagenomic analysis of a methanogenic consortium involved in long chain n-alkane degradation.</title>
        <authorList>
            <person name="Davidova I.A."/>
            <person name="Callaghan A.V."/>
            <person name="Wawrik B."/>
            <person name="Pruitt S."/>
            <person name="Marks C."/>
            <person name="Duncan K.E."/>
            <person name="Suflita J.M."/>
        </authorList>
    </citation>
    <scope>NUCLEOTIDE SEQUENCE [LARGE SCALE GENOMIC DNA]</scope>
    <source>
        <strain evidence="12 13">SPR</strain>
    </source>
</reference>
<feature type="transmembrane region" description="Helical" evidence="9">
    <location>
        <begin position="287"/>
        <end position="305"/>
    </location>
</feature>
<protein>
    <recommendedName>
        <fullName evidence="14">ABC transporter ATP-binding protein</fullName>
    </recommendedName>
</protein>
<keyword evidence="4 9" id="KW-0812">Transmembrane</keyword>
<evidence type="ECO:0000256" key="4">
    <source>
        <dbReference type="ARBA" id="ARBA00022692"/>
    </source>
</evidence>
<dbReference type="InterPro" id="IPR039421">
    <property type="entry name" value="Type_1_exporter"/>
</dbReference>
<evidence type="ECO:0000256" key="2">
    <source>
        <dbReference type="ARBA" id="ARBA00022448"/>
    </source>
</evidence>
<evidence type="ECO:0000313" key="12">
    <source>
        <dbReference type="EMBL" id="KIX12988.1"/>
    </source>
</evidence>
<proteinExistence type="predicted"/>